<feature type="chain" id="PRO_5046477804" evidence="1">
    <location>
        <begin position="27"/>
        <end position="224"/>
    </location>
</feature>
<dbReference type="InterPro" id="IPR021409">
    <property type="entry name" value="DUF3047"/>
</dbReference>
<dbReference type="Proteomes" id="UP001596030">
    <property type="component" value="Unassembled WGS sequence"/>
</dbReference>
<organism evidence="2 3">
    <name type="scientific">Chromohalobacter sarecensis</name>
    <dbReference type="NCBI Taxonomy" id="245294"/>
    <lineage>
        <taxon>Bacteria</taxon>
        <taxon>Pseudomonadati</taxon>
        <taxon>Pseudomonadota</taxon>
        <taxon>Gammaproteobacteria</taxon>
        <taxon>Oceanospirillales</taxon>
        <taxon>Halomonadaceae</taxon>
        <taxon>Chromohalobacter</taxon>
    </lineage>
</organism>
<evidence type="ECO:0000313" key="2">
    <source>
        <dbReference type="EMBL" id="MFC4539322.1"/>
    </source>
</evidence>
<sequence length="224" mass="24809">MRMKIRLTNKVVWACSLTLGIQTALASDIEFSARDMAAWSTRAFEGETRYSIVQDDGVEVLQANAQGQASAKYLEREIDLRKTPYLHWCWKVDTRYSGLDERTQAGDDYPARFYVARKTGFLPWQVQSVNYVWSSNQSVGASWENAFTDRAMLLALQGEQSPLGEWRAEVRDVGGDFEALFGESVTSIDGVALMSDGDSAGGNATAWYYAAGFSDSPAPPDCPN</sequence>
<dbReference type="RefSeq" id="WP_343316045.1">
    <property type="nucleotide sequence ID" value="NZ_JAKGAN010000011.1"/>
</dbReference>
<gene>
    <name evidence="2" type="ORF">ACFO0U_11080</name>
</gene>
<keyword evidence="3" id="KW-1185">Reference proteome</keyword>
<proteinExistence type="predicted"/>
<dbReference type="Pfam" id="PF11249">
    <property type="entry name" value="DUF3047"/>
    <property type="match status" value="1"/>
</dbReference>
<name>A0ABV9D2Z0_9GAMM</name>
<accession>A0ABV9D2Z0</accession>
<evidence type="ECO:0000313" key="3">
    <source>
        <dbReference type="Proteomes" id="UP001596030"/>
    </source>
</evidence>
<feature type="signal peptide" evidence="1">
    <location>
        <begin position="1"/>
        <end position="26"/>
    </location>
</feature>
<dbReference type="EMBL" id="JBHSEU010000019">
    <property type="protein sequence ID" value="MFC4539322.1"/>
    <property type="molecule type" value="Genomic_DNA"/>
</dbReference>
<reference evidence="3" key="1">
    <citation type="journal article" date="2019" name="Int. J. Syst. Evol. Microbiol.">
        <title>The Global Catalogue of Microorganisms (GCM) 10K type strain sequencing project: providing services to taxonomists for standard genome sequencing and annotation.</title>
        <authorList>
            <consortium name="The Broad Institute Genomics Platform"/>
            <consortium name="The Broad Institute Genome Sequencing Center for Infectious Disease"/>
            <person name="Wu L."/>
            <person name="Ma J."/>
        </authorList>
    </citation>
    <scope>NUCLEOTIDE SEQUENCE [LARGE SCALE GENOMIC DNA]</scope>
    <source>
        <strain evidence="3">CGMCC 1.12121</strain>
    </source>
</reference>
<keyword evidence="1" id="KW-0732">Signal</keyword>
<protein>
    <submittedName>
        <fullName evidence="2">DUF3047 domain-containing protein</fullName>
    </submittedName>
</protein>
<comment type="caution">
    <text evidence="2">The sequence shown here is derived from an EMBL/GenBank/DDBJ whole genome shotgun (WGS) entry which is preliminary data.</text>
</comment>
<evidence type="ECO:0000256" key="1">
    <source>
        <dbReference type="SAM" id="SignalP"/>
    </source>
</evidence>